<proteinExistence type="predicted"/>
<accession>A0A9N9S5F3</accession>
<keyword evidence="2" id="KW-0732">Signal</keyword>
<gene>
    <name evidence="3" type="ORF">CHIRRI_LOCUS12436</name>
</gene>
<evidence type="ECO:0000256" key="1">
    <source>
        <dbReference type="SAM" id="Coils"/>
    </source>
</evidence>
<dbReference type="AlphaFoldDB" id="A0A9N9S5F3"/>
<dbReference type="EMBL" id="OU895879">
    <property type="protein sequence ID" value="CAG9809615.1"/>
    <property type="molecule type" value="Genomic_DNA"/>
</dbReference>
<feature type="chain" id="PRO_5040256459" evidence="2">
    <location>
        <begin position="20"/>
        <end position="494"/>
    </location>
</feature>
<reference evidence="3" key="2">
    <citation type="submission" date="2022-10" db="EMBL/GenBank/DDBJ databases">
        <authorList>
            <consortium name="ENA_rothamsted_submissions"/>
            <consortium name="culmorum"/>
            <person name="King R."/>
        </authorList>
    </citation>
    <scope>NUCLEOTIDE SEQUENCE</scope>
</reference>
<dbReference type="Proteomes" id="UP001153620">
    <property type="component" value="Chromosome 3"/>
</dbReference>
<feature type="signal peptide" evidence="2">
    <location>
        <begin position="1"/>
        <end position="19"/>
    </location>
</feature>
<organism evidence="3 4">
    <name type="scientific">Chironomus riparius</name>
    <dbReference type="NCBI Taxonomy" id="315576"/>
    <lineage>
        <taxon>Eukaryota</taxon>
        <taxon>Metazoa</taxon>
        <taxon>Ecdysozoa</taxon>
        <taxon>Arthropoda</taxon>
        <taxon>Hexapoda</taxon>
        <taxon>Insecta</taxon>
        <taxon>Pterygota</taxon>
        <taxon>Neoptera</taxon>
        <taxon>Endopterygota</taxon>
        <taxon>Diptera</taxon>
        <taxon>Nematocera</taxon>
        <taxon>Chironomoidea</taxon>
        <taxon>Chironomidae</taxon>
        <taxon>Chironominae</taxon>
        <taxon>Chironomus</taxon>
    </lineage>
</organism>
<reference evidence="3" key="1">
    <citation type="submission" date="2022-01" db="EMBL/GenBank/DDBJ databases">
        <authorList>
            <person name="King R."/>
        </authorList>
    </citation>
    <scope>NUCLEOTIDE SEQUENCE</scope>
</reference>
<evidence type="ECO:0000313" key="4">
    <source>
        <dbReference type="Proteomes" id="UP001153620"/>
    </source>
</evidence>
<evidence type="ECO:0000313" key="3">
    <source>
        <dbReference type="EMBL" id="CAG9809615.1"/>
    </source>
</evidence>
<keyword evidence="4" id="KW-1185">Reference proteome</keyword>
<feature type="coiled-coil region" evidence="1">
    <location>
        <begin position="153"/>
        <end position="187"/>
    </location>
</feature>
<dbReference type="OrthoDB" id="2142040at2759"/>
<keyword evidence="1" id="KW-0175">Coiled coil</keyword>
<name>A0A9N9S5F3_9DIPT</name>
<evidence type="ECO:0000256" key="2">
    <source>
        <dbReference type="SAM" id="SignalP"/>
    </source>
</evidence>
<sequence>MKCLTSFLLAVLCVNLINSIPSTDEDYLEAVKDVKYLFGEGSGHIEPEEVPRSSTPSEELTSSLSLGSIVDGFVGLYDATTEDISTSTTETISTTTPEDLSMYTKNNLLRILSTRVNDLQMQFIEQQQEIFDKSKSSRDEHEISSFTYINLFQNKYDKEVNELNEKIRRLESKRSEIETSIQEYLMNETENVEKLKTRKKMLQSFKDQGCDECHGFLDDNAIDEELKNIDKKIGKLENKADAIRDQKEPLDTKEMQALNSKYVELIQIYEKEIQERKKKEHFELINKMIQEKLMNYTEVIEQNFKEELISRQNFAENFLDIRKLQLSTIDQSDNDAEENTGACPTKHFEWRSFENRADTEKNGVLAGVDLDGSELYVIRRKSGTPKLYGKVALRPSRNDAYVTKDSSEIAVDDVDILVSKNFKWLSSNKNRIVDVMPPICRAKKDNLFVPGTVLEDGRCRIGFGFGIIMFDNNFEILTFPSCKKFDLKSVKKWY</sequence>
<protein>
    <submittedName>
        <fullName evidence="3">Uncharacterized protein</fullName>
    </submittedName>
</protein>